<accession>A0A6M1LBJ1</accession>
<dbReference type="InterPro" id="IPR037460">
    <property type="entry name" value="SEST-like"/>
</dbReference>
<dbReference type="CDD" id="cd01823">
    <property type="entry name" value="SEST_like"/>
    <property type="match status" value="1"/>
</dbReference>
<dbReference type="GO" id="GO:0004806">
    <property type="term" value="F:triacylglycerol lipase activity"/>
    <property type="evidence" value="ECO:0007669"/>
    <property type="project" value="TreeGrafter"/>
</dbReference>
<dbReference type="InterPro" id="IPR036514">
    <property type="entry name" value="SGNH_hydro_sf"/>
</dbReference>
<dbReference type="GO" id="GO:0019433">
    <property type="term" value="P:triglyceride catabolic process"/>
    <property type="evidence" value="ECO:0007669"/>
    <property type="project" value="TreeGrafter"/>
</dbReference>
<keyword evidence="5" id="KW-1185">Reference proteome</keyword>
<sequence>MRTRRPHRADQTLDGTARRRVAAVIAALLTTTTFGAVAGPAQAAPTPAPAPVPAPEAVVDAAPQPAAEIAEVPAGDRDTVLPKGWRSSADLAWTTSGDSRGFHLLVAEERTGYTWRTVASLSEPTISSEQWIGRACLTASGRRAVVVYQPRHFTNRSHLFDRGAFAAVVEIGTGKVTKLGLNVSIAYYNPGCGNGETAVLTQGGASDLGRTRVHLVDTVRGTVVRRQQLSGQVTSAVPYGANLAAAEGGRIFRLDRDGSRHTLATTRGVAAYLRPDSAGGITWLEAADDETTLARRVQDGQVRELARGPLTGIGLDRGTDGQVFLTGEPTSTGSLPPAVRRVAVPTSTELSTHGHLALRRAPVTNGTAAAVPPTGEASGLPVALRAEVLGTGKQVDFRVALGARASRKADGGRRIDPQVARAHRADGGLRAQANGSPTDPVEPDRYCSVPRNDVRTQVEQPHWRQVEWAANLAVQGALTVQRPANWRQSGLPAWSPQGMLPPIPLAGGGRVPAQVMLGILAQESNLWQASWHALEGVPGNPLVGNYYGIADEQGWDIDWTDADCGYGVGQVTDGMRMAGRGKPGEVIRPANEQRAIAVDYATNIAASLRILQDKWNQTYNLGIRMNDADPANPENWWAAIWAYNTGLNPQAITGGTGCSPGPNCTDDRGNWGLGWSQNIANPEYPYTRTPFLDGDNGNGSPGDAAHPGDWSYPEKVMGWAAYPIVKYDFRTPNEYHAGYLQAWWVDPLHRTQSIKPPLGTFCTSANNCSVTSTSTSCGYSDYHCWWHWPVDWKSGCQVACGYENIRFSPGSAEPARGTHYPPRCAVSGLPAGALIVDDQPSSVGIVRSDACPTPVTNNGTFSLQFSGNASGLYPSKADFHQIGSGLNGHFWFAHEQNAASEQTDRLKVTGTWRLGRSLNQWARVYVHMPSHGAHSQQAHYTVDRGANITSKRHKTRVVGQRQGTNRWVPLGTFQFNGVPQVSLSNITRGVDVGVENVAWDAVAIVPLSQKPRNFVVALGESYSSGEGAATDASTDYYHDSNHNGGGVLEHRNGCHRSQHAWSRQAWLRDDPQQRSIGARSDAFDPTMDYHLIACSGARTHNLLPSGSNPISGVQVSDPLTGAPFQTAWGTTARQQAREVSQLDKGFVDENTTLVTLSVGGNDVEWSAAIENCILLPIPCQESDIDGHRAADYLPRLMDREGRQSIATVLRAIRVMAPNAQIMLMGYPQLFSNDANCVEWLGYGISDSEAAWTNQLAVELRDVLSEVAIAANSSLGRVRFVDPIINGDFAGQGVCGEPETIHGIVAAKTAGEDHSKVQNPSQQSFHPKISGAANYARSLNREFRNIGL</sequence>
<feature type="signal peptide" evidence="3">
    <location>
        <begin position="1"/>
        <end position="43"/>
    </location>
</feature>
<keyword evidence="2" id="KW-1015">Disulfide bond</keyword>
<evidence type="ECO:0000313" key="5">
    <source>
        <dbReference type="Proteomes" id="UP000478148"/>
    </source>
</evidence>
<dbReference type="RefSeq" id="WP_164449473.1">
    <property type="nucleotide sequence ID" value="NZ_SAIY01000010.1"/>
</dbReference>
<dbReference type="SUPFAM" id="SSF52266">
    <property type="entry name" value="SGNH hydrolase"/>
    <property type="match status" value="1"/>
</dbReference>
<dbReference type="Gene3D" id="3.40.50.1110">
    <property type="entry name" value="SGNH hydrolase"/>
    <property type="match status" value="1"/>
</dbReference>
<dbReference type="PANTHER" id="PTHR37981:SF1">
    <property type="entry name" value="SGNH HYDROLASE-TYPE ESTERASE DOMAIN-CONTAINING PROTEIN"/>
    <property type="match status" value="1"/>
</dbReference>
<evidence type="ECO:0000256" key="2">
    <source>
        <dbReference type="PIRSR" id="PIRSR637460-2"/>
    </source>
</evidence>
<keyword evidence="4" id="KW-0378">Hydrolase</keyword>
<proteinExistence type="predicted"/>
<evidence type="ECO:0000256" key="3">
    <source>
        <dbReference type="SAM" id="SignalP"/>
    </source>
</evidence>
<feature type="active site" evidence="1">
    <location>
        <position position="1325"/>
    </location>
</feature>
<organism evidence="4 5">
    <name type="scientific">Verrucosispora sioxanthis</name>
    <dbReference type="NCBI Taxonomy" id="2499994"/>
    <lineage>
        <taxon>Bacteria</taxon>
        <taxon>Bacillati</taxon>
        <taxon>Actinomycetota</taxon>
        <taxon>Actinomycetes</taxon>
        <taxon>Micromonosporales</taxon>
        <taxon>Micromonosporaceae</taxon>
        <taxon>Micromonospora</taxon>
    </lineage>
</organism>
<keyword evidence="3" id="KW-0732">Signal</keyword>
<feature type="disulfide bond" evidence="2">
    <location>
        <begin position="1172"/>
        <end position="1179"/>
    </location>
</feature>
<feature type="active site" description="Nucleophile" evidence="1">
    <location>
        <position position="1021"/>
    </location>
</feature>
<dbReference type="Proteomes" id="UP000478148">
    <property type="component" value="Unassembled WGS sequence"/>
</dbReference>
<protein>
    <submittedName>
        <fullName evidence="4">SGNH/GDSL hydrolase family protein</fullName>
    </submittedName>
</protein>
<feature type="disulfide bond" evidence="2">
    <location>
        <begin position="1236"/>
        <end position="1294"/>
    </location>
</feature>
<dbReference type="EMBL" id="SAIY01000010">
    <property type="protein sequence ID" value="NGM15626.1"/>
    <property type="molecule type" value="Genomic_DNA"/>
</dbReference>
<name>A0A6M1LBJ1_9ACTN</name>
<evidence type="ECO:0000256" key="1">
    <source>
        <dbReference type="PIRSR" id="PIRSR637460-1"/>
    </source>
</evidence>
<dbReference type="PANTHER" id="PTHR37981">
    <property type="entry name" value="LIPASE 2"/>
    <property type="match status" value="1"/>
</dbReference>
<gene>
    <name evidence="4" type="ORF">ENC19_24800</name>
</gene>
<feature type="chain" id="PRO_5026683554" evidence="3">
    <location>
        <begin position="44"/>
        <end position="1347"/>
    </location>
</feature>
<reference evidence="4 5" key="1">
    <citation type="submission" date="2020-02" db="EMBL/GenBank/DDBJ databases">
        <title>Draft Genome Sequence of Verrucosispora sp. Strain CWR15, Isolated from Gulf of Mexico Sponge.</title>
        <authorList>
            <person name="Kennedy S.J."/>
            <person name="Cella E."/>
            <person name="Azarian T."/>
            <person name="Baker B.J."/>
            <person name="Shaw L.N."/>
        </authorList>
    </citation>
    <scope>NUCLEOTIDE SEQUENCE [LARGE SCALE GENOMIC DNA]</scope>
    <source>
        <strain evidence="4 5">CWR15</strain>
    </source>
</reference>
<comment type="caution">
    <text evidence="4">The sequence shown here is derived from an EMBL/GenBank/DDBJ whole genome shotgun (WGS) entry which is preliminary data.</text>
</comment>
<evidence type="ECO:0000313" key="4">
    <source>
        <dbReference type="EMBL" id="NGM15626.1"/>
    </source>
</evidence>
<feature type="disulfide bond" evidence="2">
    <location>
        <begin position="1054"/>
        <end position="1094"/>
    </location>
</feature>